<dbReference type="AlphaFoldDB" id="A0A9W9EAW4"/>
<reference evidence="1" key="1">
    <citation type="submission" date="2022-09" db="EMBL/GenBank/DDBJ databases">
        <title>Chromosome-level assembly of Trichoderma breve T069, a fungus used in development of biopesticide product.</title>
        <authorList>
            <person name="Lin R."/>
            <person name="Liu T."/>
        </authorList>
    </citation>
    <scope>NUCLEOTIDE SEQUENCE</scope>
    <source>
        <strain evidence="1">T069</strain>
    </source>
</reference>
<evidence type="ECO:0000313" key="1">
    <source>
        <dbReference type="EMBL" id="KAJ4863302.1"/>
    </source>
</evidence>
<dbReference type="GO" id="GO:0043531">
    <property type="term" value="F:ADP binding"/>
    <property type="evidence" value="ECO:0007669"/>
    <property type="project" value="InterPro"/>
</dbReference>
<dbReference type="Gene3D" id="3.40.50.300">
    <property type="entry name" value="P-loop containing nucleotide triphosphate hydrolases"/>
    <property type="match status" value="1"/>
</dbReference>
<protein>
    <submittedName>
        <fullName evidence="1">NB-ARC domain-containing protein</fullName>
    </submittedName>
</protein>
<dbReference type="InterPro" id="IPR027417">
    <property type="entry name" value="P-loop_NTPase"/>
</dbReference>
<dbReference type="GeneID" id="80866154"/>
<evidence type="ECO:0000313" key="2">
    <source>
        <dbReference type="Proteomes" id="UP001140511"/>
    </source>
</evidence>
<dbReference type="PANTHER" id="PTHR35205">
    <property type="entry name" value="NB-ARC AND TPR DOMAIN PROTEIN"/>
    <property type="match status" value="1"/>
</dbReference>
<sequence length="536" mass="61324">MKTKARSHRRIIRQSHFRDNTVITQGDAHIHLPDQPLRAAIHVIPYPPNEDFIKRPDIVDKLDQLLPQSSDYHSAALCGLGGTGKTQIALNYIYRRCSTRSVFWVHADTKATIINDYKAIAKKFGIMDKSLDDESLLMAVCSRIEEEPEWLLVLDNADDLSLFGVGVASASSESLPNCVPRGPRGVVLWTSRDKRIMGTLVGPLRVIEVGDMSLEEAKKLLALATATIQTESPSEDSEDIDKLLESLQYHALAISQAGAYMRRTSTTVREYSAMLSEKQRRHKLLEKSEFDRHRKFGAPNSILDTWSISIKRIEQENEQAFYIFHIMAYFDCQNIPEGLVDLAGMECDLTLDQRKEAITRLRELYLIYQRKNEDGLTIYEMHKLVQEAARYGLHRRNLLEKSLTTINVSDISRENEDDSEEKIETTFATWALRVMAFFSRYIQDTEQHWDLGDNYLTHAAQIVEWVDICREEVTTANNLFLVTDLMGRLDEWHEKELLVERALTIRRKMLGEEHPDTIKGMHALANAGSCAMKLKI</sequence>
<comment type="caution">
    <text evidence="1">The sequence shown here is derived from an EMBL/GenBank/DDBJ whole genome shotgun (WGS) entry which is preliminary data.</text>
</comment>
<dbReference type="PANTHER" id="PTHR35205:SF1">
    <property type="entry name" value="ZU5 DOMAIN-CONTAINING PROTEIN"/>
    <property type="match status" value="1"/>
</dbReference>
<name>A0A9W9EAW4_9HYPO</name>
<dbReference type="Proteomes" id="UP001140511">
    <property type="component" value="Unassembled WGS sequence"/>
</dbReference>
<keyword evidence="2" id="KW-1185">Reference proteome</keyword>
<dbReference type="InterPro" id="IPR011990">
    <property type="entry name" value="TPR-like_helical_dom_sf"/>
</dbReference>
<dbReference type="EMBL" id="JAOPEN010000002">
    <property type="protein sequence ID" value="KAJ4863302.1"/>
    <property type="molecule type" value="Genomic_DNA"/>
</dbReference>
<organism evidence="1 2">
    <name type="scientific">Trichoderma breve</name>
    <dbReference type="NCBI Taxonomy" id="2034170"/>
    <lineage>
        <taxon>Eukaryota</taxon>
        <taxon>Fungi</taxon>
        <taxon>Dikarya</taxon>
        <taxon>Ascomycota</taxon>
        <taxon>Pezizomycotina</taxon>
        <taxon>Sordariomycetes</taxon>
        <taxon>Hypocreomycetidae</taxon>
        <taxon>Hypocreales</taxon>
        <taxon>Hypocreaceae</taxon>
        <taxon>Trichoderma</taxon>
    </lineage>
</organism>
<dbReference type="RefSeq" id="XP_056032358.1">
    <property type="nucleotide sequence ID" value="XM_056171466.1"/>
</dbReference>
<proteinExistence type="predicted"/>
<gene>
    <name evidence="1" type="ORF">T069G_04256</name>
</gene>
<accession>A0A9W9EAW4</accession>
<dbReference type="Gene3D" id="1.25.40.10">
    <property type="entry name" value="Tetratricopeptide repeat domain"/>
    <property type="match status" value="1"/>
</dbReference>
<dbReference type="SUPFAM" id="SSF52540">
    <property type="entry name" value="P-loop containing nucleoside triphosphate hydrolases"/>
    <property type="match status" value="1"/>
</dbReference>